<dbReference type="InterPro" id="IPR050109">
    <property type="entry name" value="HTH-type_TetR-like_transc_reg"/>
</dbReference>
<dbReference type="InterPro" id="IPR001647">
    <property type="entry name" value="HTH_TetR"/>
</dbReference>
<dbReference type="Pfam" id="PF13977">
    <property type="entry name" value="TetR_C_6"/>
    <property type="match status" value="1"/>
</dbReference>
<evidence type="ECO:0000256" key="4">
    <source>
        <dbReference type="ARBA" id="ARBA00023163"/>
    </source>
</evidence>
<dbReference type="PRINTS" id="PR00455">
    <property type="entry name" value="HTHTETR"/>
</dbReference>
<dbReference type="Proteomes" id="UP000243799">
    <property type="component" value="Unassembled WGS sequence"/>
</dbReference>
<dbReference type="SUPFAM" id="SSF46689">
    <property type="entry name" value="Homeodomain-like"/>
    <property type="match status" value="1"/>
</dbReference>
<feature type="DNA-binding region" description="H-T-H motif" evidence="5">
    <location>
        <begin position="31"/>
        <end position="50"/>
    </location>
</feature>
<dbReference type="InterPro" id="IPR036271">
    <property type="entry name" value="Tet_transcr_reg_TetR-rel_C_sf"/>
</dbReference>
<evidence type="ECO:0000256" key="1">
    <source>
        <dbReference type="ARBA" id="ARBA00022491"/>
    </source>
</evidence>
<keyword evidence="4" id="KW-0804">Transcription</keyword>
<gene>
    <name evidence="7" type="ORF">SAMN05216266_11132</name>
</gene>
<evidence type="ECO:0000256" key="5">
    <source>
        <dbReference type="PROSITE-ProRule" id="PRU00335"/>
    </source>
</evidence>
<dbReference type="InterPro" id="IPR039538">
    <property type="entry name" value="BetI_C"/>
</dbReference>
<dbReference type="EMBL" id="FOKG01000011">
    <property type="protein sequence ID" value="SFB42868.1"/>
    <property type="molecule type" value="Genomic_DNA"/>
</dbReference>
<dbReference type="OrthoDB" id="3288227at2"/>
<dbReference type="PANTHER" id="PTHR30055">
    <property type="entry name" value="HTH-TYPE TRANSCRIPTIONAL REGULATOR RUTR"/>
    <property type="match status" value="1"/>
</dbReference>
<dbReference type="GO" id="GO:0000976">
    <property type="term" value="F:transcription cis-regulatory region binding"/>
    <property type="evidence" value="ECO:0007669"/>
    <property type="project" value="TreeGrafter"/>
</dbReference>
<keyword evidence="2" id="KW-0805">Transcription regulation</keyword>
<dbReference type="STRING" id="490629.SAMN05216266_11132"/>
<dbReference type="PANTHER" id="PTHR30055:SF234">
    <property type="entry name" value="HTH-TYPE TRANSCRIPTIONAL REGULATOR BETI"/>
    <property type="match status" value="1"/>
</dbReference>
<evidence type="ECO:0000256" key="2">
    <source>
        <dbReference type="ARBA" id="ARBA00023015"/>
    </source>
</evidence>
<protein>
    <submittedName>
        <fullName evidence="7">Transcriptional regulator, TetR family</fullName>
    </submittedName>
</protein>
<sequence>MPRPSVETERRAQILHAACAVIAGRGFRALRVADVAKEAGLSSGIVHYYFANKRELVRAAFEQNFTHSLERRTAILESDEDPVSKLRRLVDAYLPQDDETVEAWHVWAELWAEAIHDEDLQELNDRAYGEWRRLVAGIVRDGQAAGQVGDTDAVEIANLLVAVLDGLALQVLAGSRNMTLSRMRATCQSFIDKVVLPA</sequence>
<keyword evidence="3 5" id="KW-0238">DNA-binding</keyword>
<dbReference type="GO" id="GO:0003700">
    <property type="term" value="F:DNA-binding transcription factor activity"/>
    <property type="evidence" value="ECO:0007669"/>
    <property type="project" value="TreeGrafter"/>
</dbReference>
<keyword evidence="1" id="KW-0678">Repressor</keyword>
<evidence type="ECO:0000256" key="3">
    <source>
        <dbReference type="ARBA" id="ARBA00023125"/>
    </source>
</evidence>
<reference evidence="8" key="1">
    <citation type="submission" date="2016-10" db="EMBL/GenBank/DDBJ databases">
        <authorList>
            <person name="Varghese N."/>
            <person name="Submissions S."/>
        </authorList>
    </citation>
    <scope>NUCLEOTIDE SEQUENCE [LARGE SCALE GENOMIC DNA]</scope>
    <source>
        <strain evidence="8">CGMCC 4.3568</strain>
    </source>
</reference>
<dbReference type="AlphaFoldDB" id="A0A1I1B2F3"/>
<evidence type="ECO:0000259" key="6">
    <source>
        <dbReference type="PROSITE" id="PS50977"/>
    </source>
</evidence>
<feature type="domain" description="HTH tetR-type" evidence="6">
    <location>
        <begin position="8"/>
        <end position="68"/>
    </location>
</feature>
<evidence type="ECO:0000313" key="8">
    <source>
        <dbReference type="Proteomes" id="UP000243799"/>
    </source>
</evidence>
<dbReference type="SUPFAM" id="SSF48498">
    <property type="entry name" value="Tetracyclin repressor-like, C-terminal domain"/>
    <property type="match status" value="1"/>
</dbReference>
<dbReference type="InterPro" id="IPR009057">
    <property type="entry name" value="Homeodomain-like_sf"/>
</dbReference>
<dbReference type="Gene3D" id="1.10.357.10">
    <property type="entry name" value="Tetracycline Repressor, domain 2"/>
    <property type="match status" value="1"/>
</dbReference>
<keyword evidence="8" id="KW-1185">Reference proteome</keyword>
<name>A0A1I1B2F3_9PSEU</name>
<dbReference type="PROSITE" id="PS50977">
    <property type="entry name" value="HTH_TETR_2"/>
    <property type="match status" value="1"/>
</dbReference>
<proteinExistence type="predicted"/>
<evidence type="ECO:0000313" key="7">
    <source>
        <dbReference type="EMBL" id="SFB42868.1"/>
    </source>
</evidence>
<organism evidence="7 8">
    <name type="scientific">Amycolatopsis marina</name>
    <dbReference type="NCBI Taxonomy" id="490629"/>
    <lineage>
        <taxon>Bacteria</taxon>
        <taxon>Bacillati</taxon>
        <taxon>Actinomycetota</taxon>
        <taxon>Actinomycetes</taxon>
        <taxon>Pseudonocardiales</taxon>
        <taxon>Pseudonocardiaceae</taxon>
        <taxon>Amycolatopsis</taxon>
    </lineage>
</organism>
<accession>A0A1I1B2F3</accession>
<dbReference type="RefSeq" id="WP_091674527.1">
    <property type="nucleotide sequence ID" value="NZ_FOKG01000011.1"/>
</dbReference>
<dbReference type="Pfam" id="PF00440">
    <property type="entry name" value="TetR_N"/>
    <property type="match status" value="1"/>
</dbReference>